<keyword evidence="2" id="KW-1185">Reference proteome</keyword>
<sequence>MPFITFDHFRRSSVDLGKISSRQKLRYGAIFELDAVAYKLDLLGAEGKERKENLSKSRPTH</sequence>
<name>A0AAD9VAN6_ACRCE</name>
<protein>
    <submittedName>
        <fullName evidence="1">Uncharacterized protein</fullName>
    </submittedName>
</protein>
<dbReference type="AlphaFoldDB" id="A0AAD9VAN6"/>
<gene>
    <name evidence="1" type="ORF">P5673_008304</name>
</gene>
<dbReference type="Proteomes" id="UP001249851">
    <property type="component" value="Unassembled WGS sequence"/>
</dbReference>
<accession>A0AAD9VAN6</accession>
<reference evidence="1" key="2">
    <citation type="journal article" date="2023" name="Science">
        <title>Genomic signatures of disease resistance in endangered staghorn corals.</title>
        <authorList>
            <person name="Vollmer S.V."/>
            <person name="Selwyn J.D."/>
            <person name="Despard B.A."/>
            <person name="Roesel C.L."/>
        </authorList>
    </citation>
    <scope>NUCLEOTIDE SEQUENCE</scope>
    <source>
        <strain evidence="1">K2</strain>
    </source>
</reference>
<dbReference type="EMBL" id="JARQWQ010000014">
    <property type="protein sequence ID" value="KAK2567481.1"/>
    <property type="molecule type" value="Genomic_DNA"/>
</dbReference>
<proteinExistence type="predicted"/>
<comment type="caution">
    <text evidence="1">The sequence shown here is derived from an EMBL/GenBank/DDBJ whole genome shotgun (WGS) entry which is preliminary data.</text>
</comment>
<evidence type="ECO:0000313" key="2">
    <source>
        <dbReference type="Proteomes" id="UP001249851"/>
    </source>
</evidence>
<organism evidence="1 2">
    <name type="scientific">Acropora cervicornis</name>
    <name type="common">Staghorn coral</name>
    <dbReference type="NCBI Taxonomy" id="6130"/>
    <lineage>
        <taxon>Eukaryota</taxon>
        <taxon>Metazoa</taxon>
        <taxon>Cnidaria</taxon>
        <taxon>Anthozoa</taxon>
        <taxon>Hexacorallia</taxon>
        <taxon>Scleractinia</taxon>
        <taxon>Astrocoeniina</taxon>
        <taxon>Acroporidae</taxon>
        <taxon>Acropora</taxon>
    </lineage>
</organism>
<evidence type="ECO:0000313" key="1">
    <source>
        <dbReference type="EMBL" id="KAK2567481.1"/>
    </source>
</evidence>
<reference evidence="1" key="1">
    <citation type="journal article" date="2023" name="G3 (Bethesda)">
        <title>Whole genome assembly and annotation of the endangered Caribbean coral Acropora cervicornis.</title>
        <authorList>
            <person name="Selwyn J.D."/>
            <person name="Vollmer S.V."/>
        </authorList>
    </citation>
    <scope>NUCLEOTIDE SEQUENCE</scope>
    <source>
        <strain evidence="1">K2</strain>
    </source>
</reference>